<feature type="chain" id="PRO_5040787430" description="J domain-containing protein" evidence="1">
    <location>
        <begin position="41"/>
        <end position="865"/>
    </location>
</feature>
<keyword evidence="4" id="KW-1185">Reference proteome</keyword>
<dbReference type="AlphaFoldDB" id="A0A9W7A1V0"/>
<dbReference type="InterPro" id="IPR001623">
    <property type="entry name" value="DnaJ_domain"/>
</dbReference>
<evidence type="ECO:0000256" key="1">
    <source>
        <dbReference type="SAM" id="SignalP"/>
    </source>
</evidence>
<dbReference type="CDD" id="cd06257">
    <property type="entry name" value="DnaJ"/>
    <property type="match status" value="1"/>
</dbReference>
<sequence>MYPPQSPPPSSSQTQTPRPSLLLPLLTFILLLTLLPPSTSSPLPKKSKLKEKCVKNLPKNLKAIEQQLCTLSLDLSPSECAKTLVKKYSGLFEDEDILEFCVSGEGKGPEGEGYECLKKLIKDKDLSPQSKLSICKTSSPTSQNYACTKSLKPPKTYSQKYKTLFCTSPHPSSIKCSNLFSKTWDEESVIKLCLNAVSDDNLECANHKNVKTHLSSDRKSKLCGVVGGEGPANCFKSCPSTLGTVACVELCENAESTGPSDCVRKIEGKIFRKLGDDNVIELCKNALNSGPGVCVNAGVGVEENSLVRLCKGGINSNAIECYKNSKGLSMKDDELKVELCVGASSNWPVKCFKESQNTMSENGKVELCKKAKSRLPAECAKAISLQFKVLEGTIQDRVVEEDVLVRVCNGVENSGVVRCFEGAGKGLGGGGLEELCGSVEDEKEGRRRGECSREGLEGGLEGGVVAKLCGGNGAEELVTAPVDCAMAAPYGFTGKDVLTLCEGAVSTGPSMCAKSVPNGFSNNQKAVLCSQASGTTPVNCLNALQNVRIEDAVNICSGATDLTVAYCVNSVTATGQTGDYINYCRNVESVSKSLELIEVDYVGEMLVPETEIFIKGRVKDQFGQVRQWDNSTWVSARIDVKGSNGATLSGGKVNVTKEGEVEFRKLNVDIEGNFTLKFYIDRGEEGGGMTGGEPAATLNLRIGQDPTEARLEGICHGLFDNFHCYAGDEHHQTNKLESLSTIPFPTSLQYLPCLDILDEAGFFVHMDDLGSLKIRSHVKIEMMATGAGLITKEMNFWERLGLPMGSSRASVKKAYFKKSLEWHPDRWVQHPHLRSKATAVFELVSEAYRGLSGCIDAEGGDPNSC</sequence>
<gene>
    <name evidence="3" type="ORF">TrLO_g7858</name>
</gene>
<feature type="signal peptide" evidence="1">
    <location>
        <begin position="1"/>
        <end position="40"/>
    </location>
</feature>
<dbReference type="SMART" id="SM00271">
    <property type="entry name" value="DnaJ"/>
    <property type="match status" value="1"/>
</dbReference>
<organism evidence="3 4">
    <name type="scientific">Triparma laevis f. longispina</name>
    <dbReference type="NCBI Taxonomy" id="1714387"/>
    <lineage>
        <taxon>Eukaryota</taxon>
        <taxon>Sar</taxon>
        <taxon>Stramenopiles</taxon>
        <taxon>Ochrophyta</taxon>
        <taxon>Bolidophyceae</taxon>
        <taxon>Parmales</taxon>
        <taxon>Triparmaceae</taxon>
        <taxon>Triparma</taxon>
    </lineage>
</organism>
<dbReference type="Proteomes" id="UP001165122">
    <property type="component" value="Unassembled WGS sequence"/>
</dbReference>
<evidence type="ECO:0000259" key="2">
    <source>
        <dbReference type="PROSITE" id="PS50076"/>
    </source>
</evidence>
<dbReference type="Gene3D" id="1.10.287.110">
    <property type="entry name" value="DnaJ domain"/>
    <property type="match status" value="1"/>
</dbReference>
<evidence type="ECO:0000313" key="4">
    <source>
        <dbReference type="Proteomes" id="UP001165122"/>
    </source>
</evidence>
<reference evidence="4" key="1">
    <citation type="journal article" date="2023" name="Commun. Biol.">
        <title>Genome analysis of Parmales, the sister group of diatoms, reveals the evolutionary specialization of diatoms from phago-mixotrophs to photoautotrophs.</title>
        <authorList>
            <person name="Ban H."/>
            <person name="Sato S."/>
            <person name="Yoshikawa S."/>
            <person name="Yamada K."/>
            <person name="Nakamura Y."/>
            <person name="Ichinomiya M."/>
            <person name="Sato N."/>
            <person name="Blanc-Mathieu R."/>
            <person name="Endo H."/>
            <person name="Kuwata A."/>
            <person name="Ogata H."/>
        </authorList>
    </citation>
    <scope>NUCLEOTIDE SEQUENCE [LARGE SCALE GENOMIC DNA]</scope>
    <source>
        <strain evidence="4">NIES 3700</strain>
    </source>
</reference>
<dbReference type="InterPro" id="IPR036869">
    <property type="entry name" value="J_dom_sf"/>
</dbReference>
<comment type="caution">
    <text evidence="3">The sequence shown here is derived from an EMBL/GenBank/DDBJ whole genome shotgun (WGS) entry which is preliminary data.</text>
</comment>
<dbReference type="PROSITE" id="PS50076">
    <property type="entry name" value="DNAJ_2"/>
    <property type="match status" value="1"/>
</dbReference>
<proteinExistence type="predicted"/>
<dbReference type="OrthoDB" id="552049at2759"/>
<feature type="domain" description="J" evidence="2">
    <location>
        <begin position="795"/>
        <end position="856"/>
    </location>
</feature>
<dbReference type="Pfam" id="PF00226">
    <property type="entry name" value="DnaJ"/>
    <property type="match status" value="1"/>
</dbReference>
<keyword evidence="1" id="KW-0732">Signal</keyword>
<name>A0A9W7A1V0_9STRA</name>
<dbReference type="SUPFAM" id="SSF46565">
    <property type="entry name" value="Chaperone J-domain"/>
    <property type="match status" value="1"/>
</dbReference>
<dbReference type="EMBL" id="BRXW01000500">
    <property type="protein sequence ID" value="GMH60489.1"/>
    <property type="molecule type" value="Genomic_DNA"/>
</dbReference>
<evidence type="ECO:0000313" key="3">
    <source>
        <dbReference type="EMBL" id="GMH60489.1"/>
    </source>
</evidence>
<protein>
    <recommendedName>
        <fullName evidence="2">J domain-containing protein</fullName>
    </recommendedName>
</protein>
<accession>A0A9W7A1V0</accession>